<dbReference type="AlphaFoldDB" id="F0Z8I0"/>
<dbReference type="EMBL" id="GL870952">
    <property type="protein sequence ID" value="EGC39759.1"/>
    <property type="molecule type" value="Genomic_DNA"/>
</dbReference>
<keyword evidence="2" id="KW-1185">Reference proteome</keyword>
<protein>
    <submittedName>
        <fullName evidence="1">Uncharacterized protein</fullName>
    </submittedName>
</protein>
<sequence>MTVLRPGDHYDVPTKGKSLANLVFENEGDELGKLELKVNGNIQENIEIQPHSTQNKSMIDIGKGHLTIFNIGKTHIKLL</sequence>
<dbReference type="KEGG" id="dpp:DICPUDRAFT_26339"/>
<dbReference type="FunCoup" id="F0Z8I0">
    <property type="interactions" value="722"/>
</dbReference>
<dbReference type="eggNOG" id="ENOG502RING">
    <property type="taxonomic scope" value="Eukaryota"/>
</dbReference>
<evidence type="ECO:0000313" key="1">
    <source>
        <dbReference type="EMBL" id="EGC39759.1"/>
    </source>
</evidence>
<proteinExistence type="predicted"/>
<organism evidence="1 2">
    <name type="scientific">Dictyostelium purpureum</name>
    <name type="common">Slime mold</name>
    <dbReference type="NCBI Taxonomy" id="5786"/>
    <lineage>
        <taxon>Eukaryota</taxon>
        <taxon>Amoebozoa</taxon>
        <taxon>Evosea</taxon>
        <taxon>Eumycetozoa</taxon>
        <taxon>Dictyostelia</taxon>
        <taxon>Dictyosteliales</taxon>
        <taxon>Dictyosteliaceae</taxon>
        <taxon>Dictyostelium</taxon>
    </lineage>
</organism>
<evidence type="ECO:0000313" key="2">
    <source>
        <dbReference type="Proteomes" id="UP000001064"/>
    </source>
</evidence>
<dbReference type="RefSeq" id="XP_003283745.1">
    <property type="nucleotide sequence ID" value="XM_003283697.1"/>
</dbReference>
<dbReference type="OrthoDB" id="10351576at2759"/>
<dbReference type="VEuPathDB" id="AmoebaDB:DICPUDRAFT_26339"/>
<accession>F0Z8I0</accession>
<reference evidence="2" key="1">
    <citation type="journal article" date="2011" name="Genome Biol.">
        <title>Comparative genomics of the social amoebae Dictyostelium discoideum and Dictyostelium purpureum.</title>
        <authorList>
            <consortium name="US DOE Joint Genome Institute (JGI-PGF)"/>
            <person name="Sucgang R."/>
            <person name="Kuo A."/>
            <person name="Tian X."/>
            <person name="Salerno W."/>
            <person name="Parikh A."/>
            <person name="Feasley C.L."/>
            <person name="Dalin E."/>
            <person name="Tu H."/>
            <person name="Huang E."/>
            <person name="Barry K."/>
            <person name="Lindquist E."/>
            <person name="Shapiro H."/>
            <person name="Bruce D."/>
            <person name="Schmutz J."/>
            <person name="Salamov A."/>
            <person name="Fey P."/>
            <person name="Gaudet P."/>
            <person name="Anjard C."/>
            <person name="Babu M.M."/>
            <person name="Basu S."/>
            <person name="Bushmanova Y."/>
            <person name="van der Wel H."/>
            <person name="Katoh-Kurasawa M."/>
            <person name="Dinh C."/>
            <person name="Coutinho P.M."/>
            <person name="Saito T."/>
            <person name="Elias M."/>
            <person name="Schaap P."/>
            <person name="Kay R.R."/>
            <person name="Henrissat B."/>
            <person name="Eichinger L."/>
            <person name="Rivero F."/>
            <person name="Putnam N.H."/>
            <person name="West C.M."/>
            <person name="Loomis W.F."/>
            <person name="Chisholm R.L."/>
            <person name="Shaulsky G."/>
            <person name="Strassmann J.E."/>
            <person name="Queller D.C."/>
            <person name="Kuspa A."/>
            <person name="Grigoriev I.V."/>
        </authorList>
    </citation>
    <scope>NUCLEOTIDE SEQUENCE [LARGE SCALE GENOMIC DNA]</scope>
    <source>
        <strain evidence="2">QSDP1</strain>
    </source>
</reference>
<name>F0Z8I0_DICPU</name>
<gene>
    <name evidence="1" type="ORF">DICPUDRAFT_26339</name>
</gene>
<dbReference type="Proteomes" id="UP000001064">
    <property type="component" value="Unassembled WGS sequence"/>
</dbReference>
<dbReference type="InParanoid" id="F0Z8I0"/>
<dbReference type="OMA" id="NIGKTHI"/>
<dbReference type="GeneID" id="10509623"/>